<accession>A0A0G4HN15</accession>
<dbReference type="EMBL" id="CDMZ01003230">
    <property type="protein sequence ID" value="CEM45629.1"/>
    <property type="molecule type" value="Genomic_DNA"/>
</dbReference>
<dbReference type="AlphaFoldDB" id="A0A0G4HN15"/>
<evidence type="ECO:0000259" key="2">
    <source>
        <dbReference type="Pfam" id="PF07727"/>
    </source>
</evidence>
<proteinExistence type="predicted"/>
<sequence length="320" mass="35796">MPAAESKETEREEEIVLPDIPDDDSLFGVNLLKSDSGTAAAGLLAYESGLNSSREKKGVQVAYEDEGVQDVQNDGRKREKEKNEKEKKVTHLSVDKKVINIMMVYVNPRKGHVMAMEEEVRNGSHDGAMREELKSFQRNEVLKLPGRVPEGLAKGFASGEVSQLLRAMYGLKNAPRLYGQHFKWITGECGWEEVTESVFVKKEAGSVKADSVMAVHIDDLLIFSDVIDPVRDLEPLCKRLEMDEPEILECGGEMGYTGMEVKRTEEGFALSQKAYLESILMQKEDLPRKSLSLKFIESSTEEETDESLVSVMQKVMDVLG</sequence>
<reference evidence="3" key="1">
    <citation type="submission" date="2014-11" db="EMBL/GenBank/DDBJ databases">
        <authorList>
            <person name="Otto D Thomas"/>
            <person name="Naeem Raeece"/>
        </authorList>
    </citation>
    <scope>NUCLEOTIDE SEQUENCE</scope>
</reference>
<gene>
    <name evidence="3" type="ORF">Cvel_29361</name>
</gene>
<feature type="domain" description="Reverse transcriptase Ty1/copia-type" evidence="2">
    <location>
        <begin position="149"/>
        <end position="282"/>
    </location>
</feature>
<feature type="compositionally biased region" description="Basic and acidic residues" evidence="1">
    <location>
        <begin position="73"/>
        <end position="88"/>
    </location>
</feature>
<dbReference type="VEuPathDB" id="CryptoDB:Cvel_29361"/>
<dbReference type="PhylomeDB" id="A0A0G4HN15"/>
<feature type="region of interest" description="Disordered" evidence="1">
    <location>
        <begin position="66"/>
        <end position="88"/>
    </location>
</feature>
<dbReference type="Pfam" id="PF07727">
    <property type="entry name" value="RVT_2"/>
    <property type="match status" value="1"/>
</dbReference>
<dbReference type="InterPro" id="IPR013103">
    <property type="entry name" value="RVT_2"/>
</dbReference>
<organism evidence="3">
    <name type="scientific">Chromera velia CCMP2878</name>
    <dbReference type="NCBI Taxonomy" id="1169474"/>
    <lineage>
        <taxon>Eukaryota</taxon>
        <taxon>Sar</taxon>
        <taxon>Alveolata</taxon>
        <taxon>Colpodellida</taxon>
        <taxon>Chromeraceae</taxon>
        <taxon>Chromera</taxon>
    </lineage>
</organism>
<evidence type="ECO:0000313" key="3">
    <source>
        <dbReference type="EMBL" id="CEM45629.1"/>
    </source>
</evidence>
<protein>
    <recommendedName>
        <fullName evidence="2">Reverse transcriptase Ty1/copia-type domain-containing protein</fullName>
    </recommendedName>
</protein>
<evidence type="ECO:0000256" key="1">
    <source>
        <dbReference type="SAM" id="MobiDB-lite"/>
    </source>
</evidence>
<name>A0A0G4HN15_9ALVE</name>